<evidence type="ECO:0000256" key="2">
    <source>
        <dbReference type="SAM" id="MobiDB-lite"/>
    </source>
</evidence>
<dbReference type="InterPro" id="IPR013761">
    <property type="entry name" value="SAM/pointed_sf"/>
</dbReference>
<dbReference type="KEGG" id="gtt:GUITHDRAFT_162850"/>
<feature type="region of interest" description="Disordered" evidence="2">
    <location>
        <begin position="87"/>
        <end position="130"/>
    </location>
</feature>
<dbReference type="Gene3D" id="1.25.40.10">
    <property type="entry name" value="Tetratricopeptide repeat domain"/>
    <property type="match status" value="1"/>
</dbReference>
<dbReference type="PaxDb" id="55529-EKX46945"/>
<dbReference type="AlphaFoldDB" id="L1JFR7"/>
<evidence type="ECO:0000313" key="5">
    <source>
        <dbReference type="Proteomes" id="UP000011087"/>
    </source>
</evidence>
<protein>
    <recommendedName>
        <fullName evidence="6">SAM domain-containing protein</fullName>
    </recommendedName>
</protein>
<evidence type="ECO:0000256" key="1">
    <source>
        <dbReference type="SAM" id="Coils"/>
    </source>
</evidence>
<dbReference type="OrthoDB" id="10670091at2759"/>
<proteinExistence type="predicted"/>
<dbReference type="EnsemblProtists" id="EKX46945">
    <property type="protein sequence ID" value="EKX46945"/>
    <property type="gene ID" value="GUITHDRAFT_162850"/>
</dbReference>
<evidence type="ECO:0000313" key="4">
    <source>
        <dbReference type="EnsemblProtists" id="EKX46945"/>
    </source>
</evidence>
<reference evidence="3 5" key="1">
    <citation type="journal article" date="2012" name="Nature">
        <title>Algal genomes reveal evolutionary mosaicism and the fate of nucleomorphs.</title>
        <authorList>
            <consortium name="DOE Joint Genome Institute"/>
            <person name="Curtis B.A."/>
            <person name="Tanifuji G."/>
            <person name="Burki F."/>
            <person name="Gruber A."/>
            <person name="Irimia M."/>
            <person name="Maruyama S."/>
            <person name="Arias M.C."/>
            <person name="Ball S.G."/>
            <person name="Gile G.H."/>
            <person name="Hirakawa Y."/>
            <person name="Hopkins J.F."/>
            <person name="Kuo A."/>
            <person name="Rensing S.A."/>
            <person name="Schmutz J."/>
            <person name="Symeonidi A."/>
            <person name="Elias M."/>
            <person name="Eveleigh R.J."/>
            <person name="Herman E.K."/>
            <person name="Klute M.J."/>
            <person name="Nakayama T."/>
            <person name="Obornik M."/>
            <person name="Reyes-Prieto A."/>
            <person name="Armbrust E.V."/>
            <person name="Aves S.J."/>
            <person name="Beiko R.G."/>
            <person name="Coutinho P."/>
            <person name="Dacks J.B."/>
            <person name="Durnford D.G."/>
            <person name="Fast N.M."/>
            <person name="Green B.R."/>
            <person name="Grisdale C.J."/>
            <person name="Hempel F."/>
            <person name="Henrissat B."/>
            <person name="Hoppner M.P."/>
            <person name="Ishida K."/>
            <person name="Kim E."/>
            <person name="Koreny L."/>
            <person name="Kroth P.G."/>
            <person name="Liu Y."/>
            <person name="Malik S.B."/>
            <person name="Maier U.G."/>
            <person name="McRose D."/>
            <person name="Mock T."/>
            <person name="Neilson J.A."/>
            <person name="Onodera N.T."/>
            <person name="Poole A.M."/>
            <person name="Pritham E.J."/>
            <person name="Richards T.A."/>
            <person name="Rocap G."/>
            <person name="Roy S.W."/>
            <person name="Sarai C."/>
            <person name="Schaack S."/>
            <person name="Shirato S."/>
            <person name="Slamovits C.H."/>
            <person name="Spencer D.F."/>
            <person name="Suzuki S."/>
            <person name="Worden A.Z."/>
            <person name="Zauner S."/>
            <person name="Barry K."/>
            <person name="Bell C."/>
            <person name="Bharti A.K."/>
            <person name="Crow J.A."/>
            <person name="Grimwood J."/>
            <person name="Kramer R."/>
            <person name="Lindquist E."/>
            <person name="Lucas S."/>
            <person name="Salamov A."/>
            <person name="McFadden G.I."/>
            <person name="Lane C.E."/>
            <person name="Keeling P.J."/>
            <person name="Gray M.W."/>
            <person name="Grigoriev I.V."/>
            <person name="Archibald J.M."/>
        </authorList>
    </citation>
    <scope>NUCLEOTIDE SEQUENCE</scope>
    <source>
        <strain evidence="3 5">CCMP2712</strain>
    </source>
</reference>
<sequence>MSVPSSIDDFCHMNGLSRYIPIMHENEIDLDILRDLSREDWKSMGVSNTDIDVIISSAKKLPPGSYRNWGKGVTIAQAVKDAIATGKEEKMQAKNPRPQEDPSPIVRFGKSNQKSNTKKEEAKKEDKSVVKPRMHVDLLEEIAVGKASKPSTEMGAKMERAKELMDRGNAFMTGNQCDKAIDLFQEAQMQNRSKEQNTQKARLSVNQAMKCMKENKFEAAIGHLEIAESIFLETEEEEALSEIRKLKEEASQMDVSQEWQMKLKEQESRIKAIENEAKKHEEDRCAAAFLGAKFFILGGTSNKRNLEW</sequence>
<dbReference type="HOGENOM" id="CLU_904453_0_0_1"/>
<dbReference type="SUPFAM" id="SSF47769">
    <property type="entry name" value="SAM/Pointed domain"/>
    <property type="match status" value="1"/>
</dbReference>
<name>L1JFR7_GUITC</name>
<reference evidence="4" key="3">
    <citation type="submission" date="2016-03" db="UniProtKB">
        <authorList>
            <consortium name="EnsemblProtists"/>
        </authorList>
    </citation>
    <scope>IDENTIFICATION</scope>
</reference>
<accession>L1JFR7</accession>
<feature type="compositionally biased region" description="Basic and acidic residues" evidence="2">
    <location>
        <begin position="87"/>
        <end position="100"/>
    </location>
</feature>
<keyword evidence="5" id="KW-1185">Reference proteome</keyword>
<dbReference type="EMBL" id="JH992992">
    <property type="protein sequence ID" value="EKX46945.1"/>
    <property type="molecule type" value="Genomic_DNA"/>
</dbReference>
<feature type="compositionally biased region" description="Basic and acidic residues" evidence="2">
    <location>
        <begin position="117"/>
        <end position="130"/>
    </location>
</feature>
<evidence type="ECO:0008006" key="6">
    <source>
        <dbReference type="Google" id="ProtNLM"/>
    </source>
</evidence>
<organism evidence="3">
    <name type="scientific">Guillardia theta (strain CCMP2712)</name>
    <name type="common">Cryptophyte</name>
    <dbReference type="NCBI Taxonomy" id="905079"/>
    <lineage>
        <taxon>Eukaryota</taxon>
        <taxon>Cryptophyceae</taxon>
        <taxon>Pyrenomonadales</taxon>
        <taxon>Geminigeraceae</taxon>
        <taxon>Guillardia</taxon>
    </lineage>
</organism>
<reference evidence="5" key="2">
    <citation type="submission" date="2012-11" db="EMBL/GenBank/DDBJ databases">
        <authorList>
            <person name="Kuo A."/>
            <person name="Curtis B.A."/>
            <person name="Tanifuji G."/>
            <person name="Burki F."/>
            <person name="Gruber A."/>
            <person name="Irimia M."/>
            <person name="Maruyama S."/>
            <person name="Arias M.C."/>
            <person name="Ball S.G."/>
            <person name="Gile G.H."/>
            <person name="Hirakawa Y."/>
            <person name="Hopkins J.F."/>
            <person name="Rensing S.A."/>
            <person name="Schmutz J."/>
            <person name="Symeonidi A."/>
            <person name="Elias M."/>
            <person name="Eveleigh R.J."/>
            <person name="Herman E.K."/>
            <person name="Klute M.J."/>
            <person name="Nakayama T."/>
            <person name="Obornik M."/>
            <person name="Reyes-Prieto A."/>
            <person name="Armbrust E.V."/>
            <person name="Aves S.J."/>
            <person name="Beiko R.G."/>
            <person name="Coutinho P."/>
            <person name="Dacks J.B."/>
            <person name="Durnford D.G."/>
            <person name="Fast N.M."/>
            <person name="Green B.R."/>
            <person name="Grisdale C."/>
            <person name="Hempe F."/>
            <person name="Henrissat B."/>
            <person name="Hoppner M.P."/>
            <person name="Ishida K.-I."/>
            <person name="Kim E."/>
            <person name="Koreny L."/>
            <person name="Kroth P.G."/>
            <person name="Liu Y."/>
            <person name="Malik S.-B."/>
            <person name="Maier U.G."/>
            <person name="McRose D."/>
            <person name="Mock T."/>
            <person name="Neilson J.A."/>
            <person name="Onodera N.T."/>
            <person name="Poole A.M."/>
            <person name="Pritham E.J."/>
            <person name="Richards T.A."/>
            <person name="Rocap G."/>
            <person name="Roy S.W."/>
            <person name="Sarai C."/>
            <person name="Schaack S."/>
            <person name="Shirato S."/>
            <person name="Slamovits C.H."/>
            <person name="Spencer D.F."/>
            <person name="Suzuki S."/>
            <person name="Worden A.Z."/>
            <person name="Zauner S."/>
            <person name="Barry K."/>
            <person name="Bell C."/>
            <person name="Bharti A.K."/>
            <person name="Crow J.A."/>
            <person name="Grimwood J."/>
            <person name="Kramer R."/>
            <person name="Lindquist E."/>
            <person name="Lucas S."/>
            <person name="Salamov A."/>
            <person name="McFadden G.I."/>
            <person name="Lane C.E."/>
            <person name="Keeling P.J."/>
            <person name="Gray M.W."/>
            <person name="Grigoriev I.V."/>
            <person name="Archibald J.M."/>
        </authorList>
    </citation>
    <scope>NUCLEOTIDE SEQUENCE</scope>
    <source>
        <strain evidence="5">CCMP2712</strain>
    </source>
</reference>
<gene>
    <name evidence="3" type="ORF">GUITHDRAFT_162850</name>
</gene>
<evidence type="ECO:0000313" key="3">
    <source>
        <dbReference type="EMBL" id="EKX46945.1"/>
    </source>
</evidence>
<dbReference type="InterPro" id="IPR011990">
    <property type="entry name" value="TPR-like_helical_dom_sf"/>
</dbReference>
<dbReference type="SUPFAM" id="SSF48452">
    <property type="entry name" value="TPR-like"/>
    <property type="match status" value="1"/>
</dbReference>
<keyword evidence="1" id="KW-0175">Coiled coil</keyword>
<dbReference type="RefSeq" id="XP_005833925.1">
    <property type="nucleotide sequence ID" value="XM_005833868.1"/>
</dbReference>
<dbReference type="Proteomes" id="UP000011087">
    <property type="component" value="Unassembled WGS sequence"/>
</dbReference>
<feature type="coiled-coil region" evidence="1">
    <location>
        <begin position="229"/>
        <end position="283"/>
    </location>
</feature>
<dbReference type="Gene3D" id="1.10.150.50">
    <property type="entry name" value="Transcription Factor, Ets-1"/>
    <property type="match status" value="1"/>
</dbReference>
<dbReference type="GeneID" id="17303509"/>